<comment type="caution">
    <text evidence="2">The sequence shown here is derived from an EMBL/GenBank/DDBJ whole genome shotgun (WGS) entry which is preliminary data.</text>
</comment>
<evidence type="ECO:0000259" key="1">
    <source>
        <dbReference type="Pfam" id="PF01702"/>
    </source>
</evidence>
<dbReference type="InterPro" id="IPR050852">
    <property type="entry name" value="Queuine_tRNA-ribosyltrfase"/>
</dbReference>
<feature type="domain" description="tRNA-guanine(15) transglycosylase-like" evidence="1">
    <location>
        <begin position="27"/>
        <end position="282"/>
    </location>
</feature>
<dbReference type="InterPro" id="IPR002616">
    <property type="entry name" value="tRNA_ribo_trans-like"/>
</dbReference>
<dbReference type="Pfam" id="PF01702">
    <property type="entry name" value="TGT"/>
    <property type="match status" value="1"/>
</dbReference>
<feature type="non-terminal residue" evidence="2">
    <location>
        <position position="1"/>
    </location>
</feature>
<evidence type="ECO:0000313" key="3">
    <source>
        <dbReference type="Proteomes" id="UP001558652"/>
    </source>
</evidence>
<reference evidence="2 3" key="1">
    <citation type="submission" date="2024-07" db="EMBL/GenBank/DDBJ databases">
        <title>Chromosome-level genome assembly of the water stick insect Ranatra chinensis (Heteroptera: Nepidae).</title>
        <authorList>
            <person name="Liu X."/>
        </authorList>
    </citation>
    <scope>NUCLEOTIDE SEQUENCE [LARGE SCALE GENOMIC DNA]</scope>
    <source>
        <strain evidence="2">Cailab_2021Rc</strain>
        <tissue evidence="2">Muscle</tissue>
    </source>
</reference>
<dbReference type="AlphaFoldDB" id="A0ABD0YPP0"/>
<dbReference type="PANTHER" id="PTHR46064:SF1">
    <property type="entry name" value="QUEUINE TRNA-RIBOSYLTRANSFERASE ACCESSORY SUBUNIT 2"/>
    <property type="match status" value="1"/>
</dbReference>
<gene>
    <name evidence="2" type="ORF">AAG570_004527</name>
</gene>
<dbReference type="InterPro" id="IPR036511">
    <property type="entry name" value="TGT-like_sf"/>
</dbReference>
<dbReference type="SUPFAM" id="SSF51713">
    <property type="entry name" value="tRNA-guanine transglycosylase"/>
    <property type="match status" value="1"/>
</dbReference>
<proteinExistence type="predicted"/>
<dbReference type="Proteomes" id="UP001558652">
    <property type="component" value="Unassembled WGS sequence"/>
</dbReference>
<dbReference type="EMBL" id="JBFDAA010000016">
    <property type="protein sequence ID" value="KAL1117200.1"/>
    <property type="molecule type" value="Genomic_DNA"/>
</dbReference>
<protein>
    <recommendedName>
        <fullName evidence="1">tRNA-guanine(15) transglycosylase-like domain-containing protein</fullName>
    </recommendedName>
</protein>
<dbReference type="PANTHER" id="PTHR46064">
    <property type="entry name" value="QUEUINE TRNA-RIBOSYLTRANSFERASE ACCESSORY SUBUNIT 2"/>
    <property type="match status" value="1"/>
</dbReference>
<accession>A0ABD0YPP0</accession>
<sequence>FFLLQEHLIYCSLQDPGSETPEGYSFKSSVSVWTHAGRLQLDAKKYMEIMESFKPDIYEIFCDGDTNLESSKKRCSKSVDHTEDFLDECLRCHNKSKVLQSNAALFGVIEGGYLIRERLRSAELTAKQKDPAISGFTIDGLHNNGRTPLDGKMDFEKAMEIVKETLKVLPDDKPRTVHGAWTPQQLLRLAESGVDIFDSSLAYILTEAFSAMTFRWDIDTGLDVDQSKSGHDYFISLKDERFAEDFSPITDSCSCLTCRKHTRAYIHHLINAKELLSSTLLML</sequence>
<keyword evidence="3" id="KW-1185">Reference proteome</keyword>
<evidence type="ECO:0000313" key="2">
    <source>
        <dbReference type="EMBL" id="KAL1117200.1"/>
    </source>
</evidence>
<name>A0ABD0YPP0_9HEMI</name>
<dbReference type="NCBIfam" id="TIGR00449">
    <property type="entry name" value="tgt_general"/>
    <property type="match status" value="1"/>
</dbReference>
<organism evidence="2 3">
    <name type="scientific">Ranatra chinensis</name>
    <dbReference type="NCBI Taxonomy" id="642074"/>
    <lineage>
        <taxon>Eukaryota</taxon>
        <taxon>Metazoa</taxon>
        <taxon>Ecdysozoa</taxon>
        <taxon>Arthropoda</taxon>
        <taxon>Hexapoda</taxon>
        <taxon>Insecta</taxon>
        <taxon>Pterygota</taxon>
        <taxon>Neoptera</taxon>
        <taxon>Paraneoptera</taxon>
        <taxon>Hemiptera</taxon>
        <taxon>Heteroptera</taxon>
        <taxon>Panheteroptera</taxon>
        <taxon>Nepomorpha</taxon>
        <taxon>Nepidae</taxon>
        <taxon>Ranatrinae</taxon>
        <taxon>Ranatra</taxon>
    </lineage>
</organism>
<dbReference type="Gene3D" id="3.20.20.105">
    <property type="entry name" value="Queuine tRNA-ribosyltransferase-like"/>
    <property type="match status" value="1"/>
</dbReference>